<dbReference type="EMBL" id="CABITT030000002">
    <property type="protein sequence ID" value="VVA94691.1"/>
    <property type="molecule type" value="Genomic_DNA"/>
</dbReference>
<keyword evidence="2" id="KW-1185">Reference proteome</keyword>
<accession>A0A565AZ68</accession>
<dbReference type="Proteomes" id="UP000489600">
    <property type="component" value="Unassembled WGS sequence"/>
</dbReference>
<gene>
    <name evidence="1" type="ORF">ANE_LOCUS5136</name>
</gene>
<dbReference type="AlphaFoldDB" id="A0A565AZ68"/>
<dbReference type="OrthoDB" id="60033at2759"/>
<comment type="caution">
    <text evidence="1">The sequence shown here is derived from an EMBL/GenBank/DDBJ whole genome shotgun (WGS) entry which is preliminary data.</text>
</comment>
<evidence type="ECO:0000313" key="1">
    <source>
        <dbReference type="EMBL" id="VVA94691.1"/>
    </source>
</evidence>
<evidence type="ECO:0000313" key="2">
    <source>
        <dbReference type="Proteomes" id="UP000489600"/>
    </source>
</evidence>
<protein>
    <submittedName>
        <fullName evidence="1">Uncharacterized protein</fullName>
    </submittedName>
</protein>
<reference evidence="1" key="1">
    <citation type="submission" date="2019-07" db="EMBL/GenBank/DDBJ databases">
        <authorList>
            <person name="Dittberner H."/>
        </authorList>
    </citation>
    <scope>NUCLEOTIDE SEQUENCE [LARGE SCALE GENOMIC DNA]</scope>
</reference>
<sequence length="84" mass="9360">MEITGPVDLCREEARHDSELDTSINQVNVCTNDLVSKTLSTHSDSRAFFVAFVPNINSCQVVKIDMLNSVMDTNKVEDLTKIQS</sequence>
<organism evidence="1 2">
    <name type="scientific">Arabis nemorensis</name>
    <dbReference type="NCBI Taxonomy" id="586526"/>
    <lineage>
        <taxon>Eukaryota</taxon>
        <taxon>Viridiplantae</taxon>
        <taxon>Streptophyta</taxon>
        <taxon>Embryophyta</taxon>
        <taxon>Tracheophyta</taxon>
        <taxon>Spermatophyta</taxon>
        <taxon>Magnoliopsida</taxon>
        <taxon>eudicotyledons</taxon>
        <taxon>Gunneridae</taxon>
        <taxon>Pentapetalae</taxon>
        <taxon>rosids</taxon>
        <taxon>malvids</taxon>
        <taxon>Brassicales</taxon>
        <taxon>Brassicaceae</taxon>
        <taxon>Arabideae</taxon>
        <taxon>Arabis</taxon>
    </lineage>
</organism>
<name>A0A565AZ68_9BRAS</name>
<proteinExistence type="predicted"/>